<dbReference type="Gene3D" id="2.40.50.100">
    <property type="match status" value="1"/>
</dbReference>
<evidence type="ECO:0000259" key="4">
    <source>
        <dbReference type="Pfam" id="PF25917"/>
    </source>
</evidence>
<keyword evidence="3" id="KW-0812">Transmembrane</keyword>
<proteinExistence type="inferred from homology"/>
<comment type="caution">
    <text evidence="5">The sequence shown here is derived from an EMBL/GenBank/DDBJ whole genome shotgun (WGS) entry which is preliminary data.</text>
</comment>
<evidence type="ECO:0000256" key="2">
    <source>
        <dbReference type="SAM" id="Coils"/>
    </source>
</evidence>
<feature type="transmembrane region" description="Helical" evidence="3">
    <location>
        <begin position="6"/>
        <end position="24"/>
    </location>
</feature>
<dbReference type="Proteomes" id="UP000788419">
    <property type="component" value="Unassembled WGS sequence"/>
</dbReference>
<dbReference type="SUPFAM" id="SSF111369">
    <property type="entry name" value="HlyD-like secretion proteins"/>
    <property type="match status" value="2"/>
</dbReference>
<gene>
    <name evidence="5" type="ORF">CSC65_03065</name>
</gene>
<keyword evidence="3" id="KW-1133">Transmembrane helix</keyword>
<reference evidence="5 6" key="1">
    <citation type="submission" date="2017-10" db="EMBL/GenBank/DDBJ databases">
        <title>Whole genome sequencing of members of genus Pseudoxanthomonas.</title>
        <authorList>
            <person name="Kumar S."/>
            <person name="Bansal K."/>
            <person name="Kaur A."/>
            <person name="Patil P."/>
            <person name="Sharma S."/>
            <person name="Patil P.B."/>
        </authorList>
    </citation>
    <scope>NUCLEOTIDE SEQUENCE [LARGE SCALE GENOMIC DNA]</scope>
    <source>
        <strain evidence="5 6">DSM 17801</strain>
    </source>
</reference>
<evidence type="ECO:0000313" key="6">
    <source>
        <dbReference type="Proteomes" id="UP000788419"/>
    </source>
</evidence>
<dbReference type="EMBL" id="PDWN01000002">
    <property type="protein sequence ID" value="KAF1697026.1"/>
    <property type="molecule type" value="Genomic_DNA"/>
</dbReference>
<keyword evidence="6" id="KW-1185">Reference proteome</keyword>
<evidence type="ECO:0000256" key="1">
    <source>
        <dbReference type="ARBA" id="ARBA00009477"/>
    </source>
</evidence>
<name>A0ABQ6ZBL2_9GAMM</name>
<dbReference type="InterPro" id="IPR058625">
    <property type="entry name" value="MdtA-like_BSH"/>
</dbReference>
<sequence>MEIILLLIYSFFVWLIFFKFKWLPWNFISQIIVISLPIFAMTALILFLNIVAPSSADVRVINYVVQVVPRVAGRVIEVPVEANRPVKKGDVLFRIDPVPFQQELRALEAKLPEMEAKLDTAQAYQRELDEQLKSARAGRVAVASRLALAERRQRQTTELAETGAGSVYDREQAETEAASLRAELASTNATVSQVEQKLSAQTDEGQLSEVAQAHAAIEQLRAQIVEATWQLEQTTVYAPANGSVINLQLRVGSYAANLPMAPVMSFVEEEQWVLAMYAQNELRYVAPGNEAEIALKVMPNRIIKCEVDSVVWASSTGQLPIGGMLPGQNVTQPVPPGKIAVRLRPVGDDQTTFLAMGAQGQGAIYTEHGALIHIIRKVILRVGTKLDWLVLKLH</sequence>
<dbReference type="InterPro" id="IPR050739">
    <property type="entry name" value="MFP"/>
</dbReference>
<dbReference type="PANTHER" id="PTHR30386:SF18">
    <property type="entry name" value="INNER MEMBRANE PROTEIN YIAV-RELATED"/>
    <property type="match status" value="1"/>
</dbReference>
<feature type="coiled-coil region" evidence="2">
    <location>
        <begin position="170"/>
        <end position="230"/>
    </location>
</feature>
<evidence type="ECO:0000256" key="3">
    <source>
        <dbReference type="SAM" id="Phobius"/>
    </source>
</evidence>
<evidence type="ECO:0000313" key="5">
    <source>
        <dbReference type="EMBL" id="KAF1697026.1"/>
    </source>
</evidence>
<accession>A0ABQ6ZBL2</accession>
<keyword evidence="2" id="KW-0175">Coiled coil</keyword>
<organism evidence="5 6">
    <name type="scientific">Pseudoxanthomonas daejeonensis</name>
    <dbReference type="NCBI Taxonomy" id="266062"/>
    <lineage>
        <taxon>Bacteria</taxon>
        <taxon>Pseudomonadati</taxon>
        <taxon>Pseudomonadota</taxon>
        <taxon>Gammaproteobacteria</taxon>
        <taxon>Lysobacterales</taxon>
        <taxon>Lysobacteraceae</taxon>
        <taxon>Pseudoxanthomonas</taxon>
    </lineage>
</organism>
<dbReference type="Pfam" id="PF25917">
    <property type="entry name" value="BSH_RND"/>
    <property type="match status" value="1"/>
</dbReference>
<feature type="transmembrane region" description="Helical" evidence="3">
    <location>
        <begin position="31"/>
        <end position="52"/>
    </location>
</feature>
<dbReference type="Gene3D" id="1.10.287.470">
    <property type="entry name" value="Helix hairpin bin"/>
    <property type="match status" value="1"/>
</dbReference>
<keyword evidence="3" id="KW-0472">Membrane</keyword>
<dbReference type="RefSeq" id="WP_162408496.1">
    <property type="nucleotide sequence ID" value="NZ_PDWN01000002.1"/>
</dbReference>
<feature type="domain" description="Multidrug resistance protein MdtA-like barrel-sandwich hybrid" evidence="4">
    <location>
        <begin position="64"/>
        <end position="257"/>
    </location>
</feature>
<protein>
    <submittedName>
        <fullName evidence="5">Multidrug transporter</fullName>
    </submittedName>
</protein>
<comment type="similarity">
    <text evidence="1">Belongs to the membrane fusion protein (MFP) (TC 8.A.1) family.</text>
</comment>
<dbReference type="PANTHER" id="PTHR30386">
    <property type="entry name" value="MEMBRANE FUSION SUBUNIT OF EMRAB-TOLC MULTIDRUG EFFLUX PUMP"/>
    <property type="match status" value="1"/>
</dbReference>
<dbReference type="Gene3D" id="2.40.30.170">
    <property type="match status" value="1"/>
</dbReference>